<organism evidence="1 2">
    <name type="scientific">Salinibacter phage M1EM-1</name>
    <dbReference type="NCBI Taxonomy" id="2681616"/>
    <lineage>
        <taxon>Viruses</taxon>
        <taxon>Duplodnaviria</taxon>
        <taxon>Heunggongvirae</taxon>
        <taxon>Uroviricota</taxon>
        <taxon>Caudoviricetes</taxon>
        <taxon>Holosalinivirus</taxon>
        <taxon>Holosalinivirus M1EM1</taxon>
    </lineage>
</organism>
<name>A0A2I6UG48_9CAUD</name>
<sequence>GLPSLVSVRFAGFRSFAFKVLVRNRGRNCPRNGPICPVFGRVSALSFALWVKHATPKPASKASFAALLLVAQVRQELVDLRALLVRHVDSPRVLDLLLACRLALQLVD</sequence>
<dbReference type="KEGG" id="vg:40236140"/>
<feature type="non-terminal residue" evidence="1">
    <location>
        <position position="1"/>
    </location>
</feature>
<dbReference type="EMBL" id="MF580955">
    <property type="protein sequence ID" value="AUO78941.1"/>
    <property type="molecule type" value="Genomic_DNA"/>
</dbReference>
<dbReference type="RefSeq" id="YP_009639349.1">
    <property type="nucleotide sequence ID" value="NC_042348.1"/>
</dbReference>
<evidence type="ECO:0000313" key="2">
    <source>
        <dbReference type="Proteomes" id="UP000259847"/>
    </source>
</evidence>
<keyword evidence="2" id="KW-1185">Reference proteome</keyword>
<evidence type="ECO:0000313" key="1">
    <source>
        <dbReference type="EMBL" id="AUO78941.1"/>
    </source>
</evidence>
<dbReference type="GeneID" id="40236140"/>
<protein>
    <submittedName>
        <fullName evidence="1">Helix-hairpin-helix domain-containing protein</fullName>
    </submittedName>
</protein>
<proteinExistence type="predicted"/>
<dbReference type="Proteomes" id="UP000259847">
    <property type="component" value="Segment"/>
</dbReference>
<accession>A0A2I6UG48</accession>
<reference evidence="1 2" key="1">
    <citation type="submission" date="2017-07" db="EMBL/GenBank/DDBJ databases">
        <title>Characterization of ecologically diverse viruses infecting co-occurring strains of cosmopolitan hyperhalophilic Bacteroidetes.</title>
        <authorList>
            <person name="Villamor J."/>
            <person name="Ramos-Barbero M.D."/>
            <person name="Gonzalez-Torres P."/>
            <person name="Gabaldon T."/>
            <person name="Rollesso-Mora R."/>
            <person name="Meseguer I."/>
            <person name="Martinez-Garcia M."/>
            <person name="Santos F."/>
            <person name="Anton J."/>
        </authorList>
    </citation>
    <scope>NUCLEOTIDE SEQUENCE [LARGE SCALE GENOMIC DNA]</scope>
</reference>